<reference evidence="2" key="1">
    <citation type="submission" date="2006-12" db="EMBL/GenBank/DDBJ databases">
        <title>Complete sequence of chromosome 1 of Verminephrobacter eiseniae EF01-2.</title>
        <authorList>
            <person name="Copeland A."/>
            <person name="Lucas S."/>
            <person name="Lapidus A."/>
            <person name="Barry K."/>
            <person name="Detter J.C."/>
            <person name="Glavina del Rio T."/>
            <person name="Dalin E."/>
            <person name="Tice H."/>
            <person name="Pitluck S."/>
            <person name="Chertkov O."/>
            <person name="Brettin T."/>
            <person name="Bruce D."/>
            <person name="Han C."/>
            <person name="Tapia R."/>
            <person name="Gilna P."/>
            <person name="Schmutz J."/>
            <person name="Larimer F."/>
            <person name="Land M."/>
            <person name="Hauser L."/>
            <person name="Kyrpides N."/>
            <person name="Kim E."/>
            <person name="Stahl D."/>
            <person name="Richardson P."/>
        </authorList>
    </citation>
    <scope>NUCLEOTIDE SEQUENCE [LARGE SCALE GENOMIC DNA]</scope>
    <source>
        <strain evidence="2">EF01-2</strain>
    </source>
</reference>
<name>A1WJJ8_VEREI</name>
<dbReference type="EMBL" id="CP000542">
    <property type="protein sequence ID" value="ABM57805.1"/>
    <property type="molecule type" value="Genomic_DNA"/>
</dbReference>
<evidence type="ECO:0000313" key="1">
    <source>
        <dbReference type="EMBL" id="ABM57805.1"/>
    </source>
</evidence>
<dbReference type="Proteomes" id="UP000000374">
    <property type="component" value="Chromosome"/>
</dbReference>
<keyword evidence="2" id="KW-1185">Reference proteome</keyword>
<dbReference type="KEGG" id="vei:Veis_2055"/>
<proteinExistence type="predicted"/>
<sequence length="111" mass="11966">MWAFHGLGWHADSGVRRWRQRCNPSGTAPGIWKISRSKSSVQCAMSAARPPEGEAAPPVGHESVISCCLALLIASIVPAMLWALATGANDFIPETSVHFVGFAFTNDLKME</sequence>
<dbReference type="AlphaFoldDB" id="A1WJJ8"/>
<dbReference type="HOGENOM" id="CLU_2157299_0_0_4"/>
<evidence type="ECO:0000313" key="2">
    <source>
        <dbReference type="Proteomes" id="UP000000374"/>
    </source>
</evidence>
<dbReference type="STRING" id="391735.Veis_2055"/>
<organism evidence="1 2">
    <name type="scientific">Verminephrobacter eiseniae (strain EF01-2)</name>
    <dbReference type="NCBI Taxonomy" id="391735"/>
    <lineage>
        <taxon>Bacteria</taxon>
        <taxon>Pseudomonadati</taxon>
        <taxon>Pseudomonadota</taxon>
        <taxon>Betaproteobacteria</taxon>
        <taxon>Burkholderiales</taxon>
        <taxon>Comamonadaceae</taxon>
        <taxon>Verminephrobacter</taxon>
    </lineage>
</organism>
<gene>
    <name evidence="1" type="ordered locus">Veis_2055</name>
</gene>
<accession>A1WJJ8</accession>
<protein>
    <submittedName>
        <fullName evidence="1">Uncharacterized protein</fullName>
    </submittedName>
</protein>